<dbReference type="InterPro" id="IPR044929">
    <property type="entry name" value="DNA/RNA_non-sp_Endonuclease_sf"/>
</dbReference>
<feature type="domain" description="DNA/RNA non-specific endonuclease/pyrophosphatase/phosphodiesterase" evidence="6">
    <location>
        <begin position="75"/>
        <end position="285"/>
    </location>
</feature>
<evidence type="ECO:0000256" key="4">
    <source>
        <dbReference type="SAM" id="SignalP"/>
    </source>
</evidence>
<dbReference type="InterPro" id="IPR001604">
    <property type="entry name" value="Endo_G_ENPP1-like_dom"/>
</dbReference>
<dbReference type="Pfam" id="PF01223">
    <property type="entry name" value="Endonuclease_NS"/>
    <property type="match status" value="1"/>
</dbReference>
<evidence type="ECO:0000256" key="2">
    <source>
        <dbReference type="PIRSR" id="PIRSR640255-2"/>
    </source>
</evidence>
<dbReference type="PANTHER" id="PTHR13966">
    <property type="entry name" value="ENDONUCLEASE RELATED"/>
    <property type="match status" value="1"/>
</dbReference>
<feature type="domain" description="ENPP1-3/EXOG-like endonuclease/phosphodiesterase" evidence="5">
    <location>
        <begin position="76"/>
        <end position="294"/>
    </location>
</feature>
<evidence type="ECO:0000259" key="5">
    <source>
        <dbReference type="SMART" id="SM00477"/>
    </source>
</evidence>
<dbReference type="EMBL" id="JPWI01000015">
    <property type="protein sequence ID" value="RCK43241.1"/>
    <property type="molecule type" value="Genomic_DNA"/>
</dbReference>
<feature type="chain" id="PRO_5016588575" description="Endonuclease" evidence="4">
    <location>
        <begin position="24"/>
        <end position="318"/>
    </location>
</feature>
<dbReference type="GO" id="GO:0004519">
    <property type="term" value="F:endonuclease activity"/>
    <property type="evidence" value="ECO:0007669"/>
    <property type="project" value="TreeGrafter"/>
</dbReference>
<dbReference type="GO" id="GO:0046872">
    <property type="term" value="F:metal ion binding"/>
    <property type="evidence" value="ECO:0007669"/>
    <property type="project" value="UniProtKB-KW"/>
</dbReference>
<organism evidence="7 8">
    <name type="scientific">Thalassospira profundimaris</name>
    <dbReference type="NCBI Taxonomy" id="502049"/>
    <lineage>
        <taxon>Bacteria</taxon>
        <taxon>Pseudomonadati</taxon>
        <taxon>Pseudomonadota</taxon>
        <taxon>Alphaproteobacteria</taxon>
        <taxon>Rhodospirillales</taxon>
        <taxon>Thalassospiraceae</taxon>
        <taxon>Thalassospira</taxon>
    </lineage>
</organism>
<dbReference type="OrthoDB" id="9811262at2"/>
<feature type="active site" description="Proton acceptor" evidence="1">
    <location>
        <position position="140"/>
    </location>
</feature>
<evidence type="ECO:0000313" key="7">
    <source>
        <dbReference type="EMBL" id="RCK43241.1"/>
    </source>
</evidence>
<dbReference type="Gene3D" id="3.40.570.10">
    <property type="entry name" value="Extracellular Endonuclease, subunit A"/>
    <property type="match status" value="1"/>
</dbReference>
<evidence type="ECO:0000313" key="8">
    <source>
        <dbReference type="Proteomes" id="UP000252255"/>
    </source>
</evidence>
<dbReference type="SMART" id="SM00477">
    <property type="entry name" value="NUC"/>
    <property type="match status" value="1"/>
</dbReference>
<dbReference type="Proteomes" id="UP000252255">
    <property type="component" value="Unassembled WGS sequence"/>
</dbReference>
<accession>A0A367WRQ8</accession>
<dbReference type="InterPro" id="IPR020821">
    <property type="entry name" value="ENPP1-3/EXOG-like_nuc-like"/>
</dbReference>
<dbReference type="SMART" id="SM00892">
    <property type="entry name" value="Endonuclease_NS"/>
    <property type="match status" value="1"/>
</dbReference>
<gene>
    <name evidence="7" type="ORF">TH30_19710</name>
</gene>
<keyword evidence="4" id="KW-0732">Signal</keyword>
<name>A0A367WRQ8_9PROT</name>
<reference evidence="7 8" key="1">
    <citation type="submission" date="2014-07" db="EMBL/GenBank/DDBJ databases">
        <title>Draft genome sequence of Thalassospira profundimaris PR54-5.</title>
        <authorList>
            <person name="Lai Q."/>
            <person name="Shao Z."/>
        </authorList>
    </citation>
    <scope>NUCLEOTIDE SEQUENCE [LARGE SCALE GENOMIC DNA]</scope>
    <source>
        <strain evidence="7 8">PR54-5</strain>
    </source>
</reference>
<dbReference type="SUPFAM" id="SSF54060">
    <property type="entry name" value="His-Me finger endonucleases"/>
    <property type="match status" value="1"/>
</dbReference>
<dbReference type="AlphaFoldDB" id="A0A367WRQ8"/>
<sequence length="318" mass="35202">MKYSILTAAVLAALTISVGTAQAASRNCTANEKAQADRQLEVIAADPRLQAKLAEYHSPLGLPRAAPAGNEQMLYQGGYIMAHDEDLMTSLWVTYRLTREDIANARGKDRVNCFRSDPRLNTGTKASTADYKEPVFDQGHMANDADLKDNLVEQINSYVMSNMSPQHCRFNRGIWLSMESLTRYWAQIYGEIFVTSGAIFDRDGAGGRDPDQNAVRMKSNNGKSRVGVPSHYYKSIVREEGGQMQVISFVFENTNDAHGSAWQDVQPGVMDAISTIDVIEGHASLQLYPKLQGQVIESEKGEGWDFSQNDSNFEASCK</sequence>
<evidence type="ECO:0000256" key="1">
    <source>
        <dbReference type="PIRSR" id="PIRSR640255-1"/>
    </source>
</evidence>
<keyword evidence="2" id="KW-0479">Metal-binding</keyword>
<dbReference type="GO" id="GO:0003676">
    <property type="term" value="F:nucleic acid binding"/>
    <property type="evidence" value="ECO:0007669"/>
    <property type="project" value="InterPro"/>
</dbReference>
<evidence type="ECO:0000259" key="6">
    <source>
        <dbReference type="SMART" id="SM00892"/>
    </source>
</evidence>
<feature type="binding site" evidence="2">
    <location>
        <position position="171"/>
    </location>
    <ligand>
        <name>Mg(2+)</name>
        <dbReference type="ChEBI" id="CHEBI:18420"/>
        <note>catalytic</note>
    </ligand>
</feature>
<dbReference type="PANTHER" id="PTHR13966:SF5">
    <property type="entry name" value="ENDONUCLEASE G, MITOCHONDRIAL"/>
    <property type="match status" value="1"/>
</dbReference>
<comment type="caution">
    <text evidence="7">The sequence shown here is derived from an EMBL/GenBank/DDBJ whole genome shotgun (WGS) entry which is preliminary data.</text>
</comment>
<proteinExistence type="predicted"/>
<dbReference type="GO" id="GO:0016787">
    <property type="term" value="F:hydrolase activity"/>
    <property type="evidence" value="ECO:0007669"/>
    <property type="project" value="InterPro"/>
</dbReference>
<feature type="region of interest" description="Disordered" evidence="3">
    <location>
        <begin position="205"/>
        <end position="225"/>
    </location>
</feature>
<feature type="signal peptide" evidence="4">
    <location>
        <begin position="1"/>
        <end position="23"/>
    </location>
</feature>
<dbReference type="RefSeq" id="WP_114099712.1">
    <property type="nucleotide sequence ID" value="NZ_JPWI01000015.1"/>
</dbReference>
<evidence type="ECO:0000256" key="3">
    <source>
        <dbReference type="SAM" id="MobiDB-lite"/>
    </source>
</evidence>
<dbReference type="InterPro" id="IPR044925">
    <property type="entry name" value="His-Me_finger_sf"/>
</dbReference>
<protein>
    <recommendedName>
        <fullName evidence="9">Endonuclease</fullName>
    </recommendedName>
</protein>
<evidence type="ECO:0008006" key="9">
    <source>
        <dbReference type="Google" id="ProtNLM"/>
    </source>
</evidence>
<dbReference type="InterPro" id="IPR040255">
    <property type="entry name" value="Non-specific_endonuclease"/>
</dbReference>